<proteinExistence type="predicted"/>
<organism evidence="2 3">
    <name type="scientific">Aspergillus nanangensis</name>
    <dbReference type="NCBI Taxonomy" id="2582783"/>
    <lineage>
        <taxon>Eukaryota</taxon>
        <taxon>Fungi</taxon>
        <taxon>Dikarya</taxon>
        <taxon>Ascomycota</taxon>
        <taxon>Pezizomycotina</taxon>
        <taxon>Eurotiomycetes</taxon>
        <taxon>Eurotiomycetidae</taxon>
        <taxon>Eurotiales</taxon>
        <taxon>Aspergillaceae</taxon>
        <taxon>Aspergillus</taxon>
        <taxon>Aspergillus subgen. Circumdati</taxon>
    </lineage>
</organism>
<dbReference type="Proteomes" id="UP001194746">
    <property type="component" value="Unassembled WGS sequence"/>
</dbReference>
<sequence>MKGLIFFVTSLAISSGVSAAPESETAAMKYQIPWDWCGPSVRCDIVSECQEGADCQNKAANLLDTDS</sequence>
<dbReference type="AlphaFoldDB" id="A0AAD4CPQ0"/>
<feature type="signal peptide" evidence="1">
    <location>
        <begin position="1"/>
        <end position="19"/>
    </location>
</feature>
<evidence type="ECO:0000313" key="3">
    <source>
        <dbReference type="Proteomes" id="UP001194746"/>
    </source>
</evidence>
<evidence type="ECO:0000313" key="2">
    <source>
        <dbReference type="EMBL" id="KAF9889457.1"/>
    </source>
</evidence>
<gene>
    <name evidence="2" type="ORF">FE257_007359</name>
</gene>
<reference evidence="2" key="1">
    <citation type="journal article" date="2019" name="Beilstein J. Org. Chem.">
        <title>Nanangenines: drimane sesquiterpenoids as the dominant metabolite cohort of a novel Australian fungus, Aspergillus nanangensis.</title>
        <authorList>
            <person name="Lacey H.J."/>
            <person name="Gilchrist C.L.M."/>
            <person name="Crombie A."/>
            <person name="Kalaitzis J.A."/>
            <person name="Vuong D."/>
            <person name="Rutledge P.J."/>
            <person name="Turner P."/>
            <person name="Pitt J.I."/>
            <person name="Lacey E."/>
            <person name="Chooi Y.H."/>
            <person name="Piggott A.M."/>
        </authorList>
    </citation>
    <scope>NUCLEOTIDE SEQUENCE</scope>
    <source>
        <strain evidence="2">MST-FP2251</strain>
    </source>
</reference>
<name>A0AAD4CPQ0_ASPNN</name>
<protein>
    <submittedName>
        <fullName evidence="2">Uncharacterized protein</fullName>
    </submittedName>
</protein>
<reference evidence="2" key="2">
    <citation type="submission" date="2020-02" db="EMBL/GenBank/DDBJ databases">
        <authorList>
            <person name="Gilchrist C.L.M."/>
            <person name="Chooi Y.-H."/>
        </authorList>
    </citation>
    <scope>NUCLEOTIDE SEQUENCE</scope>
    <source>
        <strain evidence="2">MST-FP2251</strain>
    </source>
</reference>
<dbReference type="EMBL" id="VCAU01000036">
    <property type="protein sequence ID" value="KAF9889457.1"/>
    <property type="molecule type" value="Genomic_DNA"/>
</dbReference>
<feature type="chain" id="PRO_5042066284" evidence="1">
    <location>
        <begin position="20"/>
        <end position="67"/>
    </location>
</feature>
<accession>A0AAD4CPQ0</accession>
<keyword evidence="1" id="KW-0732">Signal</keyword>
<evidence type="ECO:0000256" key="1">
    <source>
        <dbReference type="SAM" id="SignalP"/>
    </source>
</evidence>
<keyword evidence="3" id="KW-1185">Reference proteome</keyword>
<comment type="caution">
    <text evidence="2">The sequence shown here is derived from an EMBL/GenBank/DDBJ whole genome shotgun (WGS) entry which is preliminary data.</text>
</comment>